<dbReference type="Pfam" id="PF01425">
    <property type="entry name" value="Amidase"/>
    <property type="match status" value="1"/>
</dbReference>
<dbReference type="NCBIfam" id="TIGR02713">
    <property type="entry name" value="allophanate_hyd"/>
    <property type="match status" value="1"/>
</dbReference>
<keyword evidence="4" id="KW-1185">Reference proteome</keyword>
<comment type="caution">
    <text evidence="3">The sequence shown here is derived from an EMBL/GenBank/DDBJ whole genome shotgun (WGS) entry which is preliminary data.</text>
</comment>
<dbReference type="Gene3D" id="3.90.1300.10">
    <property type="entry name" value="Amidase signature (AS) domain"/>
    <property type="match status" value="1"/>
</dbReference>
<accession>A0A512LAZ4</accession>
<evidence type="ECO:0000259" key="2">
    <source>
        <dbReference type="Pfam" id="PF21986"/>
    </source>
</evidence>
<evidence type="ECO:0000259" key="1">
    <source>
        <dbReference type="Pfam" id="PF01425"/>
    </source>
</evidence>
<dbReference type="InterPro" id="IPR000120">
    <property type="entry name" value="Amidase"/>
</dbReference>
<dbReference type="GO" id="GO:0016787">
    <property type="term" value="F:hydrolase activity"/>
    <property type="evidence" value="ECO:0007669"/>
    <property type="project" value="UniProtKB-KW"/>
</dbReference>
<dbReference type="InterPro" id="IPR036928">
    <property type="entry name" value="AS_sf"/>
</dbReference>
<dbReference type="Pfam" id="PF21986">
    <property type="entry name" value="AH_C"/>
    <property type="match status" value="1"/>
</dbReference>
<dbReference type="InterPro" id="IPR053844">
    <property type="entry name" value="AH_C"/>
</dbReference>
<dbReference type="PANTHER" id="PTHR11895">
    <property type="entry name" value="TRANSAMIDASE"/>
    <property type="match status" value="1"/>
</dbReference>
<evidence type="ECO:0000313" key="3">
    <source>
        <dbReference type="EMBL" id="GEP31622.1"/>
    </source>
</evidence>
<dbReference type="InterPro" id="IPR023631">
    <property type="entry name" value="Amidase_dom"/>
</dbReference>
<dbReference type="Gene3D" id="3.10.490.10">
    <property type="entry name" value="Gamma-glutamyl cyclotransferase-like"/>
    <property type="match status" value="1"/>
</dbReference>
<dbReference type="InterPro" id="IPR014085">
    <property type="entry name" value="Allophanate_hydrolase"/>
</dbReference>
<dbReference type="NCBIfam" id="NF006043">
    <property type="entry name" value="PRK08186.1"/>
    <property type="match status" value="1"/>
</dbReference>
<protein>
    <submittedName>
        <fullName evidence="3">Allophanate hydrolase</fullName>
    </submittedName>
</protein>
<dbReference type="PANTHER" id="PTHR11895:SF169">
    <property type="entry name" value="GLUTAMYL-TRNA(GLN) AMIDOTRANSFERASE"/>
    <property type="match status" value="1"/>
</dbReference>
<sequence length="610" mass="64063">MPTMGWTIGQWRAAYMDTQADPGTLLQALLAGLQRDDPAWIMIVDSAALKQQLDALADALERVNGERSRLPLYGIPFAVKDNMDVAGLATTAACPAFSHVAEQDAAVVARLRAAGAVIVGKTNLDQFATGLVGVRSPYGVVTNPFNPAYIGGGSSSGSASVVARGIVPFALGTDTAGSGRVPAAFNNLVGLKPTRGLVSSVGVVPACRTLDCVSVFALSAEDAGSVLDVIAGFDAADPYSRPCPPDQAAVRIGQTPRFAIPQQPDFCGDVVQAAAYSVALAQMRALGVVLEPVDFGPMQALAALLYDGPWVAERYAAIAEFMADHAADMHPVVRDIIERAGRYSAIDAFKAEYRRAELKRALDSLLADFDALLVPSAPTLPTLAAVAAEPIAANSQLGIYTNFVNLGDCAALALPAGWRSDGLPFGVTLIAPAWRDHALLDFARRWQRHAPWKLGATGLDLPAERAAPAVPAPAPGYIRLAVVGAHLTGMPLNHQLTTRHAQFVERTRTADCYRLYALPNTAPPKPGLVRDAQNGSAIEVEVWDVPLAGFGSFVAEVPAPLGIGSVELREGSVVKGFICEPCALQGATEITALGGWRAFLAQLNNPGKSI</sequence>
<gene>
    <name evidence="3" type="ORF">TPL01_27600</name>
</gene>
<dbReference type="Gene3D" id="1.20.58.1700">
    <property type="match status" value="1"/>
</dbReference>
<dbReference type="Proteomes" id="UP000321337">
    <property type="component" value="Unassembled WGS sequence"/>
</dbReference>
<proteinExistence type="predicted"/>
<name>A0A512LAZ4_9PROT</name>
<keyword evidence="3" id="KW-0378">Hydrolase</keyword>
<feature type="domain" description="Allophanate hydrolase C-terminal" evidence="2">
    <location>
        <begin position="478"/>
        <end position="601"/>
    </location>
</feature>
<feature type="domain" description="Amidase" evidence="1">
    <location>
        <begin position="51"/>
        <end position="440"/>
    </location>
</feature>
<organism evidence="3 4">
    <name type="scientific">Sulfuriferula plumbiphila</name>
    <dbReference type="NCBI Taxonomy" id="171865"/>
    <lineage>
        <taxon>Bacteria</taxon>
        <taxon>Pseudomonadati</taxon>
        <taxon>Pseudomonadota</taxon>
        <taxon>Betaproteobacteria</taxon>
        <taxon>Nitrosomonadales</taxon>
        <taxon>Sulfuricellaceae</taxon>
        <taxon>Sulfuriferula</taxon>
    </lineage>
</organism>
<dbReference type="AlphaFoldDB" id="A0A512LAZ4"/>
<evidence type="ECO:0000313" key="4">
    <source>
        <dbReference type="Proteomes" id="UP000321337"/>
    </source>
</evidence>
<reference evidence="3 4" key="1">
    <citation type="submission" date="2019-07" db="EMBL/GenBank/DDBJ databases">
        <title>Whole genome shotgun sequence of Thiobacillus plumbophilus NBRC 107929.</title>
        <authorList>
            <person name="Hosoyama A."/>
            <person name="Uohara A."/>
            <person name="Ohji S."/>
            <person name="Ichikawa N."/>
        </authorList>
    </citation>
    <scope>NUCLEOTIDE SEQUENCE [LARGE SCALE GENOMIC DNA]</scope>
    <source>
        <strain evidence="3 4">NBRC 107929</strain>
    </source>
</reference>
<dbReference type="EMBL" id="BKAD01000032">
    <property type="protein sequence ID" value="GEP31622.1"/>
    <property type="molecule type" value="Genomic_DNA"/>
</dbReference>
<dbReference type="SUPFAM" id="SSF75304">
    <property type="entry name" value="Amidase signature (AS) enzymes"/>
    <property type="match status" value="1"/>
</dbReference>